<reference evidence="5" key="3">
    <citation type="submission" date="2023-05" db="EMBL/GenBank/DDBJ databases">
        <authorList>
            <person name="Smith C.H."/>
        </authorList>
    </citation>
    <scope>NUCLEOTIDE SEQUENCE</scope>
    <source>
        <strain evidence="5">CHS0354</strain>
        <tissue evidence="5">Mantle</tissue>
    </source>
</reference>
<keyword evidence="1" id="KW-0560">Oxidoreductase</keyword>
<dbReference type="InterPro" id="IPR029753">
    <property type="entry name" value="D-isomer_DH_CS"/>
</dbReference>
<dbReference type="AlphaFoldDB" id="A0AAE0VHU2"/>
<name>A0AAE0VHU2_9BIVA</name>
<keyword evidence="3" id="KW-0732">Signal</keyword>
<reference evidence="5" key="2">
    <citation type="journal article" date="2021" name="Genome Biol. Evol.">
        <title>Developing a high-quality reference genome for a parasitic bivalve with doubly uniparental inheritance (Bivalvia: Unionida).</title>
        <authorList>
            <person name="Smith C.H."/>
        </authorList>
    </citation>
    <scope>NUCLEOTIDE SEQUENCE</scope>
    <source>
        <strain evidence="5">CHS0354</strain>
        <tissue evidence="5">Mantle</tissue>
    </source>
</reference>
<evidence type="ECO:0000313" key="6">
    <source>
        <dbReference type="Proteomes" id="UP001195483"/>
    </source>
</evidence>
<reference evidence="5" key="1">
    <citation type="journal article" date="2021" name="Genome Biol. Evol.">
        <title>A High-Quality Reference Genome for a Parasitic Bivalve with Doubly Uniparental Inheritance (Bivalvia: Unionida).</title>
        <authorList>
            <person name="Smith C.H."/>
        </authorList>
    </citation>
    <scope>NUCLEOTIDE SEQUENCE</scope>
    <source>
        <strain evidence="5">CHS0354</strain>
    </source>
</reference>
<evidence type="ECO:0000256" key="3">
    <source>
        <dbReference type="SAM" id="SignalP"/>
    </source>
</evidence>
<evidence type="ECO:0000259" key="4">
    <source>
        <dbReference type="Pfam" id="PF02826"/>
    </source>
</evidence>
<evidence type="ECO:0000256" key="1">
    <source>
        <dbReference type="ARBA" id="ARBA00023002"/>
    </source>
</evidence>
<dbReference type="InterPro" id="IPR050223">
    <property type="entry name" value="D-isomer_2-hydroxyacid_DH"/>
</dbReference>
<dbReference type="InterPro" id="IPR036291">
    <property type="entry name" value="NAD(P)-bd_dom_sf"/>
</dbReference>
<dbReference type="GO" id="GO:0005829">
    <property type="term" value="C:cytosol"/>
    <property type="evidence" value="ECO:0007669"/>
    <property type="project" value="TreeGrafter"/>
</dbReference>
<evidence type="ECO:0000256" key="2">
    <source>
        <dbReference type="ARBA" id="ARBA00073306"/>
    </source>
</evidence>
<dbReference type="Proteomes" id="UP001195483">
    <property type="component" value="Unassembled WGS sequence"/>
</dbReference>
<feature type="chain" id="PRO_5042189239" description="Glyoxylate reductase/hydroxypyruvate reductase" evidence="3">
    <location>
        <begin position="25"/>
        <end position="223"/>
    </location>
</feature>
<dbReference type="PANTHER" id="PTHR10996:SF277">
    <property type="entry name" value="GLYOXYLATE REDUCTASE_HYDROXYPYRUVATE REDUCTASE"/>
    <property type="match status" value="1"/>
</dbReference>
<keyword evidence="6" id="KW-1185">Reference proteome</keyword>
<dbReference type="Gene3D" id="3.40.50.720">
    <property type="entry name" value="NAD(P)-binding Rossmann-like Domain"/>
    <property type="match status" value="2"/>
</dbReference>
<sequence>MDYMHVRMTVYSITILMCVHFPVAFDAVVNGGWGTWDNAQYLCGKEVKNSVIGIVGMGRIGFATAQRLKAFKPSRILYSGNSPKEYAKEIDAEYVTFDDLLKESDFVIICLSVNPGNVGLFNAEAFKKMKKSAIFINTSRGVVVNQDDLYKALTLGQIYAAGLDVTTPEPLPRDNPLLTLPNVIITPHIGTATERARGAMAELTAKNILAGIKGDPLPSPVHM</sequence>
<proteinExistence type="predicted"/>
<comment type="caution">
    <text evidence="5">The sequence shown here is derived from an EMBL/GenBank/DDBJ whole genome shotgun (WGS) entry which is preliminary data.</text>
</comment>
<dbReference type="InterPro" id="IPR006140">
    <property type="entry name" value="D-isomer_DH_NAD-bd"/>
</dbReference>
<dbReference type="Pfam" id="PF02826">
    <property type="entry name" value="2-Hacid_dh_C"/>
    <property type="match status" value="1"/>
</dbReference>
<dbReference type="GO" id="GO:0008465">
    <property type="term" value="F:hydroxypyruvate reductase (NADH) activity"/>
    <property type="evidence" value="ECO:0007669"/>
    <property type="project" value="TreeGrafter"/>
</dbReference>
<accession>A0AAE0VHU2</accession>
<dbReference type="GO" id="GO:0051287">
    <property type="term" value="F:NAD binding"/>
    <property type="evidence" value="ECO:0007669"/>
    <property type="project" value="InterPro"/>
</dbReference>
<dbReference type="GO" id="GO:0030267">
    <property type="term" value="F:glyoxylate reductase (NADPH) activity"/>
    <property type="evidence" value="ECO:0007669"/>
    <property type="project" value="TreeGrafter"/>
</dbReference>
<dbReference type="FunFam" id="3.40.50.720:FF:000026">
    <property type="entry name" value="Glyoxylate/hydroxypyruvate reductase B"/>
    <property type="match status" value="1"/>
</dbReference>
<evidence type="ECO:0000313" key="5">
    <source>
        <dbReference type="EMBL" id="KAK3577245.1"/>
    </source>
</evidence>
<dbReference type="PANTHER" id="PTHR10996">
    <property type="entry name" value="2-HYDROXYACID DEHYDROGENASE-RELATED"/>
    <property type="match status" value="1"/>
</dbReference>
<feature type="domain" description="D-isomer specific 2-hydroxyacid dehydrogenase NAD-binding" evidence="4">
    <location>
        <begin position="24"/>
        <end position="190"/>
    </location>
</feature>
<feature type="signal peptide" evidence="3">
    <location>
        <begin position="1"/>
        <end position="24"/>
    </location>
</feature>
<gene>
    <name evidence="5" type="ORF">CHS0354_030527</name>
</gene>
<protein>
    <recommendedName>
        <fullName evidence="2">Glyoxylate reductase/hydroxypyruvate reductase</fullName>
    </recommendedName>
</protein>
<dbReference type="SUPFAM" id="SSF51735">
    <property type="entry name" value="NAD(P)-binding Rossmann-fold domains"/>
    <property type="match status" value="1"/>
</dbReference>
<organism evidence="5 6">
    <name type="scientific">Potamilus streckersoni</name>
    <dbReference type="NCBI Taxonomy" id="2493646"/>
    <lineage>
        <taxon>Eukaryota</taxon>
        <taxon>Metazoa</taxon>
        <taxon>Spiralia</taxon>
        <taxon>Lophotrochozoa</taxon>
        <taxon>Mollusca</taxon>
        <taxon>Bivalvia</taxon>
        <taxon>Autobranchia</taxon>
        <taxon>Heteroconchia</taxon>
        <taxon>Palaeoheterodonta</taxon>
        <taxon>Unionida</taxon>
        <taxon>Unionoidea</taxon>
        <taxon>Unionidae</taxon>
        <taxon>Ambleminae</taxon>
        <taxon>Lampsilini</taxon>
        <taxon>Potamilus</taxon>
    </lineage>
</organism>
<dbReference type="EMBL" id="JAEAOA010001813">
    <property type="protein sequence ID" value="KAK3577245.1"/>
    <property type="molecule type" value="Genomic_DNA"/>
</dbReference>
<dbReference type="PROSITE" id="PS00671">
    <property type="entry name" value="D_2_HYDROXYACID_DH_3"/>
    <property type="match status" value="1"/>
</dbReference>